<organism evidence="2 3">
    <name type="scientific">Biomphalaria glabrata</name>
    <name type="common">Bloodfluke planorb</name>
    <name type="synonym">Freshwater snail</name>
    <dbReference type="NCBI Taxonomy" id="6526"/>
    <lineage>
        <taxon>Eukaryota</taxon>
        <taxon>Metazoa</taxon>
        <taxon>Spiralia</taxon>
        <taxon>Lophotrochozoa</taxon>
        <taxon>Mollusca</taxon>
        <taxon>Gastropoda</taxon>
        <taxon>Heterobranchia</taxon>
        <taxon>Euthyneura</taxon>
        <taxon>Panpulmonata</taxon>
        <taxon>Hygrophila</taxon>
        <taxon>Lymnaeoidea</taxon>
        <taxon>Planorbidae</taxon>
        <taxon>Biomphalaria</taxon>
    </lineage>
</organism>
<dbReference type="Proteomes" id="UP000076420">
    <property type="component" value="Unassembled WGS sequence"/>
</dbReference>
<evidence type="ECO:0000256" key="1">
    <source>
        <dbReference type="SAM" id="MobiDB-lite"/>
    </source>
</evidence>
<sequence>MGNYLCLKSNRSNANKKREVHGPETCVSKSRCIPVLYPDGKTVHRNTFEHETAYEFLQSCFNEQMIYYEVMLELPLKGQRVLKHEDDFTEYWDDLVTIHIVLQGTGTNRDPDPSLLGDIQYKTSGTPP</sequence>
<reference evidence="2" key="1">
    <citation type="submission" date="2020-05" db="UniProtKB">
        <authorList>
            <consortium name="EnsemblMetazoa"/>
        </authorList>
    </citation>
    <scope>IDENTIFICATION</scope>
    <source>
        <strain evidence="2">BB02</strain>
    </source>
</reference>
<dbReference type="OrthoDB" id="10289344at2759"/>
<gene>
    <name evidence="2" type="primary">106073883</name>
</gene>
<dbReference type="RefSeq" id="XP_013089996.2">
    <property type="nucleotide sequence ID" value="XM_013234542.2"/>
</dbReference>
<dbReference type="EnsemblMetazoa" id="BGLB039426-RA">
    <property type="protein sequence ID" value="BGLB039426-PA"/>
    <property type="gene ID" value="BGLB039426"/>
</dbReference>
<dbReference type="VEuPathDB" id="VectorBase:BGLB039426"/>
<proteinExistence type="predicted"/>
<protein>
    <submittedName>
        <fullName evidence="2">Uncharacterized protein</fullName>
    </submittedName>
</protein>
<accession>A0A2C9M7H3</accession>
<dbReference type="VEuPathDB" id="VectorBase:BGLAX_041013"/>
<name>A0A2C9M7H3_BIOGL</name>
<feature type="region of interest" description="Disordered" evidence="1">
    <location>
        <begin position="109"/>
        <end position="128"/>
    </location>
</feature>
<evidence type="ECO:0000313" key="2">
    <source>
        <dbReference type="EnsemblMetazoa" id="BGLB039426-PA"/>
    </source>
</evidence>
<dbReference type="AlphaFoldDB" id="A0A2C9M7H3"/>
<evidence type="ECO:0000313" key="3">
    <source>
        <dbReference type="Proteomes" id="UP000076420"/>
    </source>
</evidence>
<dbReference type="KEGG" id="bgt:106073883"/>